<accession>A0A7V0QTB6</accession>
<dbReference type="InterPro" id="IPR043129">
    <property type="entry name" value="ATPase_NBD"/>
</dbReference>
<dbReference type="CDD" id="cd24076">
    <property type="entry name" value="ASKHA_ATPase_ROK_BsXylR-like"/>
    <property type="match status" value="1"/>
</dbReference>
<dbReference type="Gene3D" id="1.10.10.10">
    <property type="entry name" value="Winged helix-like DNA-binding domain superfamily/Winged helix DNA-binding domain"/>
    <property type="match status" value="1"/>
</dbReference>
<dbReference type="Pfam" id="PF00480">
    <property type="entry name" value="ROK"/>
    <property type="match status" value="1"/>
</dbReference>
<evidence type="ECO:0000313" key="2">
    <source>
        <dbReference type="EMBL" id="HDN84933.1"/>
    </source>
</evidence>
<comment type="similarity">
    <text evidence="1">Belongs to the ROK (NagC/XylR) family.</text>
</comment>
<dbReference type="Proteomes" id="UP000885660">
    <property type="component" value="Unassembled WGS sequence"/>
</dbReference>
<organism evidence="2">
    <name type="scientific">Aerophobetes bacterium</name>
    <dbReference type="NCBI Taxonomy" id="2030807"/>
    <lineage>
        <taxon>Bacteria</taxon>
        <taxon>Candidatus Aerophobota</taxon>
    </lineage>
</organism>
<gene>
    <name evidence="2" type="ORF">ENG47_04165</name>
</gene>
<dbReference type="PANTHER" id="PTHR18964">
    <property type="entry name" value="ROK (REPRESSOR, ORF, KINASE) FAMILY"/>
    <property type="match status" value="1"/>
</dbReference>
<protein>
    <submittedName>
        <fullName evidence="2">ROK family protein</fullName>
    </submittedName>
</protein>
<evidence type="ECO:0000256" key="1">
    <source>
        <dbReference type="ARBA" id="ARBA00006479"/>
    </source>
</evidence>
<dbReference type="AlphaFoldDB" id="A0A7V0QTB6"/>
<reference evidence="2" key="1">
    <citation type="journal article" date="2020" name="mSystems">
        <title>Genome- and Community-Level Interaction Insights into Carbon Utilization and Element Cycling Functions of Hydrothermarchaeota in Hydrothermal Sediment.</title>
        <authorList>
            <person name="Zhou Z."/>
            <person name="Liu Y."/>
            <person name="Xu W."/>
            <person name="Pan J."/>
            <person name="Luo Z.H."/>
            <person name="Li M."/>
        </authorList>
    </citation>
    <scope>NUCLEOTIDE SEQUENCE [LARGE SCALE GENOMIC DNA]</scope>
    <source>
        <strain evidence="2">HyVt-219</strain>
    </source>
</reference>
<dbReference type="SUPFAM" id="SSF53067">
    <property type="entry name" value="Actin-like ATPase domain"/>
    <property type="match status" value="1"/>
</dbReference>
<name>A0A7V0QTB6_UNCAE</name>
<dbReference type="Gene3D" id="3.30.420.40">
    <property type="match status" value="2"/>
</dbReference>
<dbReference type="InterPro" id="IPR036388">
    <property type="entry name" value="WH-like_DNA-bd_sf"/>
</dbReference>
<sequence length="357" mass="38943">TLQGIIEELLREKIIREKGLGDSKGGRRPILLELNPDTRWIVALHVDEVWIKAGLVNLKGEVLSQIKEDNSIHQSQKEFIECIMDSIEGLLSPKDKQKVMGIGIGIPGLVDREKGIGIYCSYYDWWRNIPIKSLLENRFKIPVYVENDTIAATLGEKWFGAGRGVKNFLYLNLGETIGMGIVIEGHLYYGAGGSAGELGHTIIKEGGPLCICGNRGCLEAIASGMAIKKEIQKLLNEGVKSIIADELERGKRITLRMITEAVLRGDKVASKLVCDTGVHLGVGISNVVNLLNPELIILGGTLVGARKILTETIVNSIRTHCLPKPSSEVRVEVSKLGDNAGVLGASTLITRKFFEVS</sequence>
<dbReference type="PANTHER" id="PTHR18964:SF149">
    <property type="entry name" value="BIFUNCTIONAL UDP-N-ACETYLGLUCOSAMINE 2-EPIMERASE_N-ACETYLMANNOSAMINE KINASE"/>
    <property type="match status" value="1"/>
</dbReference>
<dbReference type="EMBL" id="DRBC01000252">
    <property type="protein sequence ID" value="HDN84933.1"/>
    <property type="molecule type" value="Genomic_DNA"/>
</dbReference>
<feature type="non-terminal residue" evidence="2">
    <location>
        <position position="1"/>
    </location>
</feature>
<comment type="caution">
    <text evidence="2">The sequence shown here is derived from an EMBL/GenBank/DDBJ whole genome shotgun (WGS) entry which is preliminary data.</text>
</comment>
<proteinExistence type="inferred from homology"/>
<dbReference type="InterPro" id="IPR000600">
    <property type="entry name" value="ROK"/>
</dbReference>